<evidence type="ECO:0000313" key="5">
    <source>
        <dbReference type="Proteomes" id="UP001519887"/>
    </source>
</evidence>
<reference evidence="4 5" key="1">
    <citation type="submission" date="2021-07" db="EMBL/GenBank/DDBJ databases">
        <title>Paenibacillus radiodurans sp. nov., isolated from the southeastern edge of Tengger Desert.</title>
        <authorList>
            <person name="Zhang G."/>
        </authorList>
    </citation>
    <scope>NUCLEOTIDE SEQUENCE [LARGE SCALE GENOMIC DNA]</scope>
    <source>
        <strain evidence="4 5">CCM 7311</strain>
    </source>
</reference>
<organism evidence="4 5">
    <name type="scientific">Paenibacillus sepulcri</name>
    <dbReference type="NCBI Taxonomy" id="359917"/>
    <lineage>
        <taxon>Bacteria</taxon>
        <taxon>Bacillati</taxon>
        <taxon>Bacillota</taxon>
        <taxon>Bacilli</taxon>
        <taxon>Bacillales</taxon>
        <taxon>Paenibacillaceae</taxon>
        <taxon>Paenibacillus</taxon>
    </lineage>
</organism>
<dbReference type="InterPro" id="IPR027304">
    <property type="entry name" value="Trigger_fact/SurA_dom_sf"/>
</dbReference>
<evidence type="ECO:0000313" key="4">
    <source>
        <dbReference type="EMBL" id="MBW7453126.1"/>
    </source>
</evidence>
<dbReference type="RefSeq" id="WP_210039724.1">
    <property type="nucleotide sequence ID" value="NZ_JBHLVU010000008.1"/>
</dbReference>
<dbReference type="SUPFAM" id="SSF54534">
    <property type="entry name" value="FKBP-like"/>
    <property type="match status" value="1"/>
</dbReference>
<dbReference type="Gene3D" id="3.10.50.40">
    <property type="match status" value="1"/>
</dbReference>
<proteinExistence type="predicted"/>
<dbReference type="PROSITE" id="PS50198">
    <property type="entry name" value="PPIC_PPIASE_2"/>
    <property type="match status" value="1"/>
</dbReference>
<dbReference type="InterPro" id="IPR050245">
    <property type="entry name" value="PrsA_foldase"/>
</dbReference>
<dbReference type="InterPro" id="IPR000297">
    <property type="entry name" value="PPIase_PpiC"/>
</dbReference>
<name>A0ABS7BWU6_9BACL</name>
<dbReference type="InterPro" id="IPR012854">
    <property type="entry name" value="Cu_amine_oxidase-like_N"/>
</dbReference>
<protein>
    <submittedName>
        <fullName evidence="4">Peptidylprolyl isomerase</fullName>
        <ecNumber evidence="4">5.2.1.8</ecNumber>
    </submittedName>
</protein>
<feature type="domain" description="PpiC" evidence="3">
    <location>
        <begin position="236"/>
        <end position="341"/>
    </location>
</feature>
<evidence type="ECO:0000256" key="2">
    <source>
        <dbReference type="SAM" id="SignalP"/>
    </source>
</evidence>
<dbReference type="EC" id="5.2.1.8" evidence="4"/>
<accession>A0ABS7BWU6</accession>
<keyword evidence="1 4" id="KW-0413">Isomerase</keyword>
<dbReference type="InterPro" id="IPR046357">
    <property type="entry name" value="PPIase_dom_sf"/>
</dbReference>
<gene>
    <name evidence="4" type="ORF">K0U00_03620</name>
</gene>
<feature type="signal peptide" evidence="2">
    <location>
        <begin position="1"/>
        <end position="26"/>
    </location>
</feature>
<dbReference type="Proteomes" id="UP001519887">
    <property type="component" value="Unassembled WGS sequence"/>
</dbReference>
<dbReference type="EMBL" id="JAHZIK010000044">
    <property type="protein sequence ID" value="MBW7453126.1"/>
    <property type="molecule type" value="Genomic_DNA"/>
</dbReference>
<evidence type="ECO:0000256" key="1">
    <source>
        <dbReference type="PROSITE-ProRule" id="PRU00278"/>
    </source>
</evidence>
<dbReference type="Pfam" id="PF07833">
    <property type="entry name" value="Cu_amine_oxidN1"/>
    <property type="match status" value="1"/>
</dbReference>
<dbReference type="GO" id="GO:0003755">
    <property type="term" value="F:peptidyl-prolyl cis-trans isomerase activity"/>
    <property type="evidence" value="ECO:0007669"/>
    <property type="project" value="UniProtKB-EC"/>
</dbReference>
<keyword evidence="1" id="KW-0697">Rotamase</keyword>
<keyword evidence="2" id="KW-0732">Signal</keyword>
<dbReference type="PANTHER" id="PTHR47245">
    <property type="entry name" value="PEPTIDYLPROLYL ISOMERASE"/>
    <property type="match status" value="1"/>
</dbReference>
<dbReference type="Pfam" id="PF13616">
    <property type="entry name" value="Rotamase_3"/>
    <property type="match status" value="1"/>
</dbReference>
<feature type="chain" id="PRO_5047173517" evidence="2">
    <location>
        <begin position="27"/>
        <end position="385"/>
    </location>
</feature>
<sequence length="385" mass="41797">MKKSIRPFVIGAVVGSLLTASSAVFADDGIQAIKAMLNKNTKITVNGKAATLANPTLTYDGKTYVYLKDIGKLVGASVNWNTKLKTIEIKTGAAAPGAVAEKVIATYSGGKVTNTEFAKYALFFSIVNPDTAAYLNDPAAKEQFLREYIGYKLLYGPVAGKPLSAEDQNGLTQFMEQYNAYIAQNAELKASNEKAGLAESDVKKFYTMITVALGSMQKKVTDVQIKSRFDQTKSDYNIVSVRHILVTTSDPQTGETVRTDAEALERANKVKGLLDDGGDWNELAKEYSDDPGSSGNGGLYENEQSNAWIAEFKDAANTQPIGTVGAPVKSDYGYHVIKVEKRDTKTFEQLSAEDKLEIKKMIAAEAMSNFMNKELPGKITKIDLA</sequence>
<evidence type="ECO:0000259" key="3">
    <source>
        <dbReference type="PROSITE" id="PS50198"/>
    </source>
</evidence>
<dbReference type="PANTHER" id="PTHR47245:SF2">
    <property type="entry name" value="PEPTIDYL-PROLYL CIS-TRANS ISOMERASE HP_0175-RELATED"/>
    <property type="match status" value="1"/>
</dbReference>
<keyword evidence="5" id="KW-1185">Reference proteome</keyword>
<comment type="caution">
    <text evidence="4">The sequence shown here is derived from an EMBL/GenBank/DDBJ whole genome shotgun (WGS) entry which is preliminary data.</text>
</comment>
<dbReference type="SUPFAM" id="SSF109998">
    <property type="entry name" value="Triger factor/SurA peptide-binding domain-like"/>
    <property type="match status" value="1"/>
</dbReference>